<dbReference type="RefSeq" id="WP_379956201.1">
    <property type="nucleotide sequence ID" value="NZ_JAUYVI010000004.1"/>
</dbReference>
<keyword evidence="2" id="KW-1185">Reference proteome</keyword>
<evidence type="ECO:0000313" key="2">
    <source>
        <dbReference type="Proteomes" id="UP001230156"/>
    </source>
</evidence>
<protein>
    <submittedName>
        <fullName evidence="1">DUF1150 family protein</fullName>
    </submittedName>
</protein>
<organism evidence="1 2">
    <name type="scientific">Dongia sedimenti</name>
    <dbReference type="NCBI Taxonomy" id="3064282"/>
    <lineage>
        <taxon>Bacteria</taxon>
        <taxon>Pseudomonadati</taxon>
        <taxon>Pseudomonadota</taxon>
        <taxon>Alphaproteobacteria</taxon>
        <taxon>Rhodospirillales</taxon>
        <taxon>Dongiaceae</taxon>
        <taxon>Dongia</taxon>
    </lineage>
</organism>
<evidence type="ECO:0000313" key="1">
    <source>
        <dbReference type="EMBL" id="MDQ7248717.1"/>
    </source>
</evidence>
<gene>
    <name evidence="1" type="ORF">Q8A70_13615</name>
</gene>
<sequence length="71" mass="7444">MVSIEQIRQITTEDLLSLGVRDVAYLKDVEVDGSTAVGIFAANGQQLALLPDRNAAIAAAVENGLAPVTLH</sequence>
<reference evidence="2" key="1">
    <citation type="submission" date="2023-08" db="EMBL/GenBank/DDBJ databases">
        <title>Rhodospirillaceae gen. nov., a novel taxon isolated from the Yangtze River Yuezi River estuary sludge.</title>
        <authorList>
            <person name="Ruan L."/>
        </authorList>
    </citation>
    <scope>NUCLEOTIDE SEQUENCE [LARGE SCALE GENOMIC DNA]</scope>
    <source>
        <strain evidence="2">R-7</strain>
    </source>
</reference>
<proteinExistence type="predicted"/>
<accession>A0ABU0YLY0</accession>
<comment type="caution">
    <text evidence="1">The sequence shown here is derived from an EMBL/GenBank/DDBJ whole genome shotgun (WGS) entry which is preliminary data.</text>
</comment>
<dbReference type="Proteomes" id="UP001230156">
    <property type="component" value="Unassembled WGS sequence"/>
</dbReference>
<dbReference type="InterPro" id="IPR009531">
    <property type="entry name" value="DUF1150"/>
</dbReference>
<dbReference type="Pfam" id="PF06620">
    <property type="entry name" value="DUF1150"/>
    <property type="match status" value="1"/>
</dbReference>
<name>A0ABU0YLY0_9PROT</name>
<dbReference type="EMBL" id="JAUYVI010000004">
    <property type="protein sequence ID" value="MDQ7248717.1"/>
    <property type="molecule type" value="Genomic_DNA"/>
</dbReference>